<dbReference type="InterPro" id="IPR051806">
    <property type="entry name" value="HAD-like_SPP"/>
</dbReference>
<dbReference type="PRINTS" id="PR00413">
    <property type="entry name" value="HADHALOGNASE"/>
</dbReference>
<name>A0A7Z0A9C7_9MICO</name>
<comment type="caution">
    <text evidence="1">The sequence shown here is derived from an EMBL/GenBank/DDBJ whole genome shotgun (WGS) entry which is preliminary data.</text>
</comment>
<reference evidence="1 2" key="1">
    <citation type="submission" date="2020-07" db="EMBL/GenBank/DDBJ databases">
        <title>Sequencing the genomes of 1000 actinobacteria strains.</title>
        <authorList>
            <person name="Klenk H.-P."/>
        </authorList>
    </citation>
    <scope>NUCLEOTIDE SEQUENCE [LARGE SCALE GENOMIC DNA]</scope>
    <source>
        <strain evidence="1 2">DSM 26341</strain>
    </source>
</reference>
<evidence type="ECO:0000313" key="1">
    <source>
        <dbReference type="EMBL" id="NYI66001.1"/>
    </source>
</evidence>
<gene>
    <name evidence="1" type="ORF">BJY26_000307</name>
</gene>
<dbReference type="SFLD" id="SFLDS00003">
    <property type="entry name" value="Haloacid_Dehalogenase"/>
    <property type="match status" value="1"/>
</dbReference>
<organism evidence="1 2">
    <name type="scientific">Spelaeicoccus albus</name>
    <dbReference type="NCBI Taxonomy" id="1280376"/>
    <lineage>
        <taxon>Bacteria</taxon>
        <taxon>Bacillati</taxon>
        <taxon>Actinomycetota</taxon>
        <taxon>Actinomycetes</taxon>
        <taxon>Micrococcales</taxon>
        <taxon>Brevibacteriaceae</taxon>
        <taxon>Spelaeicoccus</taxon>
    </lineage>
</organism>
<dbReference type="InterPro" id="IPR023198">
    <property type="entry name" value="PGP-like_dom2"/>
</dbReference>
<sequence>MTASGGGSIRPAGFRAVVFDMDGVIVESEHLWEEMWAAFAADRSADWTRRQTTDCQGMSAPEWSQYLTDFAGGAESPAETERIVVDGMLEALDNGRIELLDGARTLVEDVSDLVPIAMASSATRRVIDAVLAHHGLTKRFTATVSSAEVPRGKPQPDVYREAASRLGVDPRACLAVEDSSNGLRAAAAADMTVVAIPNPVYAPAPDALALAASVAADHADIRRILLEALGRPETDY</sequence>
<dbReference type="InterPro" id="IPR023214">
    <property type="entry name" value="HAD_sf"/>
</dbReference>
<dbReference type="Proteomes" id="UP000539111">
    <property type="component" value="Unassembled WGS sequence"/>
</dbReference>
<dbReference type="InterPro" id="IPR036412">
    <property type="entry name" value="HAD-like_sf"/>
</dbReference>
<keyword evidence="1" id="KW-0378">Hydrolase</keyword>
<dbReference type="Pfam" id="PF00702">
    <property type="entry name" value="Hydrolase"/>
    <property type="match status" value="1"/>
</dbReference>
<dbReference type="NCBIfam" id="TIGR01509">
    <property type="entry name" value="HAD-SF-IA-v3"/>
    <property type="match status" value="1"/>
</dbReference>
<keyword evidence="2" id="KW-1185">Reference proteome</keyword>
<dbReference type="SFLD" id="SFLDG01135">
    <property type="entry name" value="C1.5.6:_HAD__Beta-PGM__Phospha"/>
    <property type="match status" value="1"/>
</dbReference>
<dbReference type="Gene3D" id="1.10.150.240">
    <property type="entry name" value="Putative phosphatase, domain 2"/>
    <property type="match status" value="1"/>
</dbReference>
<dbReference type="EMBL" id="JACBZP010000001">
    <property type="protein sequence ID" value="NYI66001.1"/>
    <property type="molecule type" value="Genomic_DNA"/>
</dbReference>
<dbReference type="SFLD" id="SFLDG01129">
    <property type="entry name" value="C1.5:_HAD__Beta-PGM__Phosphata"/>
    <property type="match status" value="1"/>
</dbReference>
<evidence type="ECO:0000313" key="2">
    <source>
        <dbReference type="Proteomes" id="UP000539111"/>
    </source>
</evidence>
<accession>A0A7Z0A9C7</accession>
<dbReference type="SUPFAM" id="SSF56784">
    <property type="entry name" value="HAD-like"/>
    <property type="match status" value="1"/>
</dbReference>
<proteinExistence type="predicted"/>
<dbReference type="Gene3D" id="3.40.50.1000">
    <property type="entry name" value="HAD superfamily/HAD-like"/>
    <property type="match status" value="1"/>
</dbReference>
<dbReference type="GO" id="GO:0050308">
    <property type="term" value="F:sugar-phosphatase activity"/>
    <property type="evidence" value="ECO:0007669"/>
    <property type="project" value="TreeGrafter"/>
</dbReference>
<dbReference type="InterPro" id="IPR006439">
    <property type="entry name" value="HAD-SF_hydro_IA"/>
</dbReference>
<protein>
    <submittedName>
        <fullName evidence="1">HAD superfamily hydrolase (TIGR01509 family)</fullName>
    </submittedName>
</protein>
<dbReference type="PANTHER" id="PTHR43481:SF4">
    <property type="entry name" value="GLYCEROL-1-PHOSPHATE PHOSPHOHYDROLASE 1-RELATED"/>
    <property type="match status" value="1"/>
</dbReference>
<dbReference type="PANTHER" id="PTHR43481">
    <property type="entry name" value="FRUCTOSE-1-PHOSPHATE PHOSPHATASE"/>
    <property type="match status" value="1"/>
</dbReference>
<dbReference type="AlphaFoldDB" id="A0A7Z0A9C7"/>
<dbReference type="RefSeq" id="WP_179425091.1">
    <property type="nucleotide sequence ID" value="NZ_JACBZP010000001.1"/>
</dbReference>